<organism evidence="6 7">
    <name type="scientific">Thermoclostridium caenicola</name>
    <dbReference type="NCBI Taxonomy" id="659425"/>
    <lineage>
        <taxon>Bacteria</taxon>
        <taxon>Bacillati</taxon>
        <taxon>Bacillota</taxon>
        <taxon>Clostridia</taxon>
        <taxon>Eubacteriales</taxon>
        <taxon>Oscillospiraceae</taxon>
        <taxon>Thermoclostridium</taxon>
    </lineage>
</organism>
<proteinExistence type="inferred from homology"/>
<evidence type="ECO:0000259" key="5">
    <source>
        <dbReference type="Pfam" id="PF13407"/>
    </source>
</evidence>
<evidence type="ECO:0000313" key="6">
    <source>
        <dbReference type="EMBL" id="SHJ19607.1"/>
    </source>
</evidence>
<evidence type="ECO:0000313" key="7">
    <source>
        <dbReference type="Proteomes" id="UP000324781"/>
    </source>
</evidence>
<dbReference type="Pfam" id="PF13407">
    <property type="entry name" value="Peripla_BP_4"/>
    <property type="match status" value="1"/>
</dbReference>
<evidence type="ECO:0000256" key="3">
    <source>
        <dbReference type="ARBA" id="ARBA00022729"/>
    </source>
</evidence>
<dbReference type="SUPFAM" id="SSF53822">
    <property type="entry name" value="Periplasmic binding protein-like I"/>
    <property type="match status" value="1"/>
</dbReference>
<dbReference type="OrthoDB" id="9814427at2"/>
<feature type="signal peptide" evidence="4">
    <location>
        <begin position="1"/>
        <end position="20"/>
    </location>
</feature>
<dbReference type="PROSITE" id="PS51257">
    <property type="entry name" value="PROKAR_LIPOPROTEIN"/>
    <property type="match status" value="1"/>
</dbReference>
<dbReference type="Gene3D" id="3.40.50.2300">
    <property type="match status" value="2"/>
</dbReference>
<dbReference type="RefSeq" id="WP_149678957.1">
    <property type="nucleotide sequence ID" value="NZ_DAONMB010000044.1"/>
</dbReference>
<protein>
    <submittedName>
        <fullName evidence="6">Monosaccharide ABC transporter substrate-binding protein, CUT2 family</fullName>
    </submittedName>
</protein>
<dbReference type="InterPro" id="IPR028082">
    <property type="entry name" value="Peripla_BP_I"/>
</dbReference>
<comment type="subcellular location">
    <subcellularLocation>
        <location evidence="1">Cell envelope</location>
    </subcellularLocation>
</comment>
<feature type="chain" id="PRO_5039443322" evidence="4">
    <location>
        <begin position="21"/>
        <end position="326"/>
    </location>
</feature>
<feature type="domain" description="Periplasmic binding protein" evidence="5">
    <location>
        <begin position="38"/>
        <end position="293"/>
    </location>
</feature>
<dbReference type="Proteomes" id="UP000324781">
    <property type="component" value="Unassembled WGS sequence"/>
</dbReference>
<dbReference type="PANTHER" id="PTHR46847">
    <property type="entry name" value="D-ALLOSE-BINDING PERIPLASMIC PROTEIN-RELATED"/>
    <property type="match status" value="1"/>
</dbReference>
<dbReference type="InterPro" id="IPR025997">
    <property type="entry name" value="SBP_2_dom"/>
</dbReference>
<keyword evidence="7" id="KW-1185">Reference proteome</keyword>
<evidence type="ECO:0000256" key="4">
    <source>
        <dbReference type="SAM" id="SignalP"/>
    </source>
</evidence>
<name>A0A1M6HBK1_9FIRM</name>
<keyword evidence="3 4" id="KW-0732">Signal</keyword>
<dbReference type="EMBL" id="FQZP01000031">
    <property type="protein sequence ID" value="SHJ19607.1"/>
    <property type="molecule type" value="Genomic_DNA"/>
</dbReference>
<dbReference type="PANTHER" id="PTHR46847:SF3">
    <property type="entry name" value="GALACTOFURANOSE-BINDING PROTEIN YTFQ"/>
    <property type="match status" value="1"/>
</dbReference>
<dbReference type="AlphaFoldDB" id="A0A1M6HBK1"/>
<comment type="similarity">
    <text evidence="2">Belongs to the bacterial solute-binding protein 2 family.</text>
</comment>
<evidence type="ECO:0000256" key="1">
    <source>
        <dbReference type="ARBA" id="ARBA00004196"/>
    </source>
</evidence>
<accession>A0A1M6HBK1</accession>
<reference evidence="6 7" key="1">
    <citation type="submission" date="2016-11" db="EMBL/GenBank/DDBJ databases">
        <authorList>
            <person name="Varghese N."/>
            <person name="Submissions S."/>
        </authorList>
    </citation>
    <scope>NUCLEOTIDE SEQUENCE [LARGE SCALE GENOMIC DNA]</scope>
    <source>
        <strain evidence="6 7">DSM 19027</strain>
    </source>
</reference>
<evidence type="ECO:0000256" key="2">
    <source>
        <dbReference type="ARBA" id="ARBA00007639"/>
    </source>
</evidence>
<dbReference type="GO" id="GO:0030313">
    <property type="term" value="C:cell envelope"/>
    <property type="evidence" value="ECO:0007669"/>
    <property type="project" value="UniProtKB-SubCell"/>
</dbReference>
<dbReference type="GO" id="GO:0030246">
    <property type="term" value="F:carbohydrate binding"/>
    <property type="evidence" value="ECO:0007669"/>
    <property type="project" value="UniProtKB-ARBA"/>
</dbReference>
<sequence>MKTKKILALILAAALALSLAACGSAQTSKDKDGLIKVGIVNNPPSESGYRAANVADFEKVFSEANGYKVSTFYSLKNDEQLNAAQQFITDGVDYLLISAAATDGWTNVLENAKKAGVKVFLFDRMMNVDQSLFEAAVISNMEAQGRMAVQWLLDQKLPEYNVVHIQGAMGSDAQIGRTKPLDEQFANGTMKKVVQQTATWDEATAKQIVESVINSGEKFNVIYAENDGMAKGAVAALDEAGITHGKNGDVVIIGFDFNKWALREVLAGNWNLDVQCSPFQAQKIHEMIQTLEKGGQLTEKIVINEERYFDCNTITQADIDKYGIGD</sequence>
<gene>
    <name evidence="6" type="ORF">SAMN05444373_103111</name>
</gene>